<evidence type="ECO:0000313" key="2">
    <source>
        <dbReference type="Proteomes" id="UP001162483"/>
    </source>
</evidence>
<proteinExistence type="predicted"/>
<evidence type="ECO:0000313" key="1">
    <source>
        <dbReference type="EMBL" id="CAI9597021.1"/>
    </source>
</evidence>
<dbReference type="Proteomes" id="UP001162483">
    <property type="component" value="Unassembled WGS sequence"/>
</dbReference>
<dbReference type="EMBL" id="CATNWA010016993">
    <property type="protein sequence ID" value="CAI9597021.1"/>
    <property type="molecule type" value="Genomic_DNA"/>
</dbReference>
<protein>
    <submittedName>
        <fullName evidence="1">Uncharacterized protein</fullName>
    </submittedName>
</protein>
<name>A0ABN9FL49_9NEOB</name>
<sequence>MQKKKKKTQNRQPFVRYSHHVYGALGTQSCWNREGHSPCQVYFNRFHTGHFYPLPAQTILQVSALSHFE</sequence>
<comment type="caution">
    <text evidence="1">The sequence shown here is derived from an EMBL/GenBank/DDBJ whole genome shotgun (WGS) entry which is preliminary data.</text>
</comment>
<keyword evidence="2" id="KW-1185">Reference proteome</keyword>
<accession>A0ABN9FL49</accession>
<dbReference type="PROSITE" id="PS51257">
    <property type="entry name" value="PROKAR_LIPOPROTEIN"/>
    <property type="match status" value="1"/>
</dbReference>
<organism evidence="1 2">
    <name type="scientific">Staurois parvus</name>
    <dbReference type="NCBI Taxonomy" id="386267"/>
    <lineage>
        <taxon>Eukaryota</taxon>
        <taxon>Metazoa</taxon>
        <taxon>Chordata</taxon>
        <taxon>Craniata</taxon>
        <taxon>Vertebrata</taxon>
        <taxon>Euteleostomi</taxon>
        <taxon>Amphibia</taxon>
        <taxon>Batrachia</taxon>
        <taxon>Anura</taxon>
        <taxon>Neobatrachia</taxon>
        <taxon>Ranoidea</taxon>
        <taxon>Ranidae</taxon>
        <taxon>Staurois</taxon>
    </lineage>
</organism>
<gene>
    <name evidence="1" type="ORF">SPARVUS_LOCUS12163483</name>
</gene>
<reference evidence="1" key="1">
    <citation type="submission" date="2023-05" db="EMBL/GenBank/DDBJ databases">
        <authorList>
            <person name="Stuckert A."/>
        </authorList>
    </citation>
    <scope>NUCLEOTIDE SEQUENCE</scope>
</reference>